<proteinExistence type="predicted"/>
<feature type="region of interest" description="Disordered" evidence="1">
    <location>
        <begin position="13"/>
        <end position="56"/>
    </location>
</feature>
<evidence type="ECO:0000256" key="1">
    <source>
        <dbReference type="SAM" id="MobiDB-lite"/>
    </source>
</evidence>
<dbReference type="AlphaFoldDB" id="A0AAD5N656"/>
<evidence type="ECO:0000313" key="3">
    <source>
        <dbReference type="Proteomes" id="UP001196413"/>
    </source>
</evidence>
<dbReference type="EMBL" id="JAHQIW010004643">
    <property type="protein sequence ID" value="KAJ1363231.1"/>
    <property type="molecule type" value="Genomic_DNA"/>
</dbReference>
<sequence>MGAFLIIMDKFNASEPGEHGSATRHFKGKAATTRKSNASQHKGQWAAKDNPTTLRH</sequence>
<keyword evidence="3" id="KW-1185">Reference proteome</keyword>
<accession>A0AAD5N656</accession>
<organism evidence="2 3">
    <name type="scientific">Parelaphostrongylus tenuis</name>
    <name type="common">Meningeal worm</name>
    <dbReference type="NCBI Taxonomy" id="148309"/>
    <lineage>
        <taxon>Eukaryota</taxon>
        <taxon>Metazoa</taxon>
        <taxon>Ecdysozoa</taxon>
        <taxon>Nematoda</taxon>
        <taxon>Chromadorea</taxon>
        <taxon>Rhabditida</taxon>
        <taxon>Rhabditina</taxon>
        <taxon>Rhabditomorpha</taxon>
        <taxon>Strongyloidea</taxon>
        <taxon>Metastrongylidae</taxon>
        <taxon>Parelaphostrongylus</taxon>
    </lineage>
</organism>
<dbReference type="Proteomes" id="UP001196413">
    <property type="component" value="Unassembled WGS sequence"/>
</dbReference>
<reference evidence="2" key="1">
    <citation type="submission" date="2021-06" db="EMBL/GenBank/DDBJ databases">
        <title>Parelaphostrongylus tenuis whole genome reference sequence.</title>
        <authorList>
            <person name="Garwood T.J."/>
            <person name="Larsen P.A."/>
            <person name="Fountain-Jones N.M."/>
            <person name="Garbe J.R."/>
            <person name="Macchietto M.G."/>
            <person name="Kania S.A."/>
            <person name="Gerhold R.W."/>
            <person name="Richards J.E."/>
            <person name="Wolf T.M."/>
        </authorList>
    </citation>
    <scope>NUCLEOTIDE SEQUENCE</scope>
    <source>
        <strain evidence="2">MNPRO001-30</strain>
        <tissue evidence="2">Meninges</tissue>
    </source>
</reference>
<feature type="compositionally biased region" description="Polar residues" evidence="1">
    <location>
        <begin position="33"/>
        <end position="42"/>
    </location>
</feature>
<comment type="caution">
    <text evidence="2">The sequence shown here is derived from an EMBL/GenBank/DDBJ whole genome shotgun (WGS) entry which is preliminary data.</text>
</comment>
<gene>
    <name evidence="2" type="ORF">KIN20_023053</name>
</gene>
<evidence type="ECO:0000313" key="2">
    <source>
        <dbReference type="EMBL" id="KAJ1363231.1"/>
    </source>
</evidence>
<protein>
    <submittedName>
        <fullName evidence="2">Uncharacterized protein</fullName>
    </submittedName>
</protein>
<name>A0AAD5N656_PARTN</name>